<dbReference type="InterPro" id="IPR013633">
    <property type="entry name" value="NRDE-2"/>
</dbReference>
<dbReference type="PANTHER" id="PTHR13471">
    <property type="entry name" value="TETRATRICOPEPTIDE-LIKE HELICAL"/>
    <property type="match status" value="1"/>
</dbReference>
<dbReference type="PANTHER" id="PTHR13471:SF0">
    <property type="entry name" value="NUCLEAR EXOSOME REGULATOR NRDE2"/>
    <property type="match status" value="1"/>
</dbReference>
<dbReference type="InterPro" id="IPR011990">
    <property type="entry name" value="TPR-like_helical_dom_sf"/>
</dbReference>
<evidence type="ECO:0000313" key="4">
    <source>
        <dbReference type="EMBL" id="PIK55204.1"/>
    </source>
</evidence>
<keyword evidence="5" id="KW-1185">Reference proteome</keyword>
<evidence type="ECO:0000313" key="5">
    <source>
        <dbReference type="Proteomes" id="UP000230750"/>
    </source>
</evidence>
<comment type="similarity">
    <text evidence="2">Belongs to the NRDE2 family.</text>
</comment>
<evidence type="ECO:0000256" key="3">
    <source>
        <dbReference type="ARBA" id="ARBA00023242"/>
    </source>
</evidence>
<protein>
    <submittedName>
        <fullName evidence="4">Uncharacterized protein</fullName>
    </submittedName>
</protein>
<name>A0A2G8L4L1_STIJA</name>
<reference evidence="4 5" key="1">
    <citation type="journal article" date="2017" name="PLoS Biol.">
        <title>The sea cucumber genome provides insights into morphological evolution and visceral regeneration.</title>
        <authorList>
            <person name="Zhang X."/>
            <person name="Sun L."/>
            <person name="Yuan J."/>
            <person name="Sun Y."/>
            <person name="Gao Y."/>
            <person name="Zhang L."/>
            <person name="Li S."/>
            <person name="Dai H."/>
            <person name="Hamel J.F."/>
            <person name="Liu C."/>
            <person name="Yu Y."/>
            <person name="Liu S."/>
            <person name="Lin W."/>
            <person name="Guo K."/>
            <person name="Jin S."/>
            <person name="Xu P."/>
            <person name="Storey K.B."/>
            <person name="Huan P."/>
            <person name="Zhang T."/>
            <person name="Zhou Y."/>
            <person name="Zhang J."/>
            <person name="Lin C."/>
            <person name="Li X."/>
            <person name="Xing L."/>
            <person name="Huo D."/>
            <person name="Sun M."/>
            <person name="Wang L."/>
            <person name="Mercier A."/>
            <person name="Li F."/>
            <person name="Yang H."/>
            <person name="Xiang J."/>
        </authorList>
    </citation>
    <scope>NUCLEOTIDE SEQUENCE [LARGE SCALE GENOMIC DNA]</scope>
    <source>
        <strain evidence="4">Shaxun</strain>
        <tissue evidence="4">Muscle</tissue>
    </source>
</reference>
<gene>
    <name evidence="4" type="ORF">BSL78_07934</name>
</gene>
<comment type="caution">
    <text evidence="4">The sequence shown here is derived from an EMBL/GenBank/DDBJ whole genome shotgun (WGS) entry which is preliminary data.</text>
</comment>
<dbReference type="STRING" id="307972.A0A2G8L4L1"/>
<dbReference type="GO" id="GO:1902369">
    <property type="term" value="P:negative regulation of RNA catabolic process"/>
    <property type="evidence" value="ECO:0007669"/>
    <property type="project" value="TreeGrafter"/>
</dbReference>
<sequence length="315" mass="35466">MATEKLKTEAINLLTTLGEGVKFVPLSQYHESAVASGRILKARKRFVELLDECKMEYSPIVGPAPAKDGEDLVTPSGSYMYHLSSCYALFQYLTVSSQAARVVFQDVLSFLDKVPTNSNPNEISVLSSQKELDSELVTVAEIQLLSFHTGVSPVPLTDLRSGLQKALSKYPSNAALLEVFLQTERKCHVIGRLRRYFHHLIENTQSPVPIFFAILSELRRQESIKEATNDRSMTSTTPEGNFVLAETGISHQIRSLFERAVRSRYTRHCILFWRMYIQFEVSAPSRCMKAATLSNPLKTQSSGMNHRQDRVLKCT</sequence>
<comment type="subcellular location">
    <subcellularLocation>
        <location evidence="1">Nucleus</location>
    </subcellularLocation>
</comment>
<keyword evidence="3" id="KW-0539">Nucleus</keyword>
<dbReference type="EMBL" id="MRZV01000223">
    <property type="protein sequence ID" value="PIK55204.1"/>
    <property type="molecule type" value="Genomic_DNA"/>
</dbReference>
<organism evidence="4 5">
    <name type="scientific">Stichopus japonicus</name>
    <name type="common">Sea cucumber</name>
    <dbReference type="NCBI Taxonomy" id="307972"/>
    <lineage>
        <taxon>Eukaryota</taxon>
        <taxon>Metazoa</taxon>
        <taxon>Echinodermata</taxon>
        <taxon>Eleutherozoa</taxon>
        <taxon>Echinozoa</taxon>
        <taxon>Holothuroidea</taxon>
        <taxon>Aspidochirotacea</taxon>
        <taxon>Aspidochirotida</taxon>
        <taxon>Stichopodidae</taxon>
        <taxon>Apostichopus</taxon>
    </lineage>
</organism>
<evidence type="ECO:0000256" key="1">
    <source>
        <dbReference type="ARBA" id="ARBA00004123"/>
    </source>
</evidence>
<dbReference type="AlphaFoldDB" id="A0A2G8L4L1"/>
<evidence type="ECO:0000256" key="2">
    <source>
        <dbReference type="ARBA" id="ARBA00009265"/>
    </source>
</evidence>
<proteinExistence type="inferred from homology"/>
<dbReference type="GO" id="GO:0071013">
    <property type="term" value="C:catalytic step 2 spliceosome"/>
    <property type="evidence" value="ECO:0007669"/>
    <property type="project" value="TreeGrafter"/>
</dbReference>
<dbReference type="GO" id="GO:0031048">
    <property type="term" value="P:regulatory ncRNA-mediated heterochromatin formation"/>
    <property type="evidence" value="ECO:0007669"/>
    <property type="project" value="TreeGrafter"/>
</dbReference>
<dbReference type="Proteomes" id="UP000230750">
    <property type="component" value="Unassembled WGS sequence"/>
</dbReference>
<dbReference type="Gene3D" id="1.25.40.10">
    <property type="entry name" value="Tetratricopeptide repeat domain"/>
    <property type="match status" value="1"/>
</dbReference>
<accession>A0A2G8L4L1</accession>
<dbReference type="OrthoDB" id="297219at2759"/>